<feature type="domain" description="Integrase catalytic" evidence="1">
    <location>
        <begin position="118"/>
        <end position="277"/>
    </location>
</feature>
<dbReference type="GO" id="GO:0003676">
    <property type="term" value="F:nucleic acid binding"/>
    <property type="evidence" value="ECO:0007669"/>
    <property type="project" value="InterPro"/>
</dbReference>
<organism evidence="2 3">
    <name type="scientific">Candidatus Magnetoglobus multicellularis str. Araruama</name>
    <dbReference type="NCBI Taxonomy" id="890399"/>
    <lineage>
        <taxon>Bacteria</taxon>
        <taxon>Pseudomonadati</taxon>
        <taxon>Thermodesulfobacteriota</taxon>
        <taxon>Desulfobacteria</taxon>
        <taxon>Desulfobacterales</taxon>
        <taxon>Desulfobacteraceae</taxon>
        <taxon>Candidatus Magnetoglobus</taxon>
    </lineage>
</organism>
<evidence type="ECO:0000313" key="3">
    <source>
        <dbReference type="Proteomes" id="UP000189670"/>
    </source>
</evidence>
<dbReference type="PANTHER" id="PTHR46889:SF4">
    <property type="entry name" value="TRANSPOSASE INSO FOR INSERTION SEQUENCE ELEMENT IS911B-RELATED"/>
    <property type="match status" value="1"/>
</dbReference>
<evidence type="ECO:0000259" key="1">
    <source>
        <dbReference type="PROSITE" id="PS50994"/>
    </source>
</evidence>
<comment type="caution">
    <text evidence="2">The sequence shown here is derived from an EMBL/GenBank/DDBJ whole genome shotgun (WGS) entry which is preliminary data.</text>
</comment>
<dbReference type="Pfam" id="PF13333">
    <property type="entry name" value="rve_2"/>
    <property type="match status" value="1"/>
</dbReference>
<proteinExistence type="predicted"/>
<dbReference type="PANTHER" id="PTHR46889">
    <property type="entry name" value="TRANSPOSASE INSF FOR INSERTION SEQUENCE IS3B-RELATED"/>
    <property type="match status" value="1"/>
</dbReference>
<sequence>MSLDQRKLLIEAKEHNMSIRKRCQLLEVNRSSFYHQKATESKFNLKIMNEIDILYTKYPFYGSRRITAELVKKGFVVNIKRVKRLMKKMGIRAIFPEPKTSLDANEHKIYPYLLNDFDIVSPNQVWSTDITYIRLKKGFVYLVAIIDWFSRFVLAWKLSNSLDVSFCIDALKDALLLATPLIFNSDQGSQFTADTFTQILLAHNIKISMDSKGRALDNIFIERLWRSLKYENIYLNHYESVSDAFYGINNYFQFYNYERGHQSLKYYTPAQIHYRKGGAIAV</sequence>
<dbReference type="AlphaFoldDB" id="A0A1V1NYS0"/>
<dbReference type="InterPro" id="IPR012337">
    <property type="entry name" value="RNaseH-like_sf"/>
</dbReference>
<protein>
    <submittedName>
        <fullName evidence="2">Transposase</fullName>
    </submittedName>
</protein>
<dbReference type="InterPro" id="IPR050900">
    <property type="entry name" value="Transposase_IS3/IS150/IS904"/>
</dbReference>
<dbReference type="GO" id="GO:0015074">
    <property type="term" value="P:DNA integration"/>
    <property type="evidence" value="ECO:0007669"/>
    <property type="project" value="InterPro"/>
</dbReference>
<dbReference type="InterPro" id="IPR025948">
    <property type="entry name" value="HTH-like_dom"/>
</dbReference>
<name>A0A1V1NYS0_9BACT</name>
<dbReference type="InterPro" id="IPR001584">
    <property type="entry name" value="Integrase_cat-core"/>
</dbReference>
<dbReference type="Pfam" id="PF13276">
    <property type="entry name" value="HTH_21"/>
    <property type="match status" value="1"/>
</dbReference>
<gene>
    <name evidence="2" type="ORF">OMM_11339</name>
</gene>
<dbReference type="EMBL" id="ATBP01001265">
    <property type="protein sequence ID" value="ETR67675.1"/>
    <property type="molecule type" value="Genomic_DNA"/>
</dbReference>
<dbReference type="NCBIfam" id="NF033516">
    <property type="entry name" value="transpos_IS3"/>
    <property type="match status" value="1"/>
</dbReference>
<dbReference type="Proteomes" id="UP000189670">
    <property type="component" value="Unassembled WGS sequence"/>
</dbReference>
<evidence type="ECO:0000313" key="2">
    <source>
        <dbReference type="EMBL" id="ETR67675.1"/>
    </source>
</evidence>
<dbReference type="SUPFAM" id="SSF53098">
    <property type="entry name" value="Ribonuclease H-like"/>
    <property type="match status" value="1"/>
</dbReference>
<dbReference type="InterPro" id="IPR036397">
    <property type="entry name" value="RNaseH_sf"/>
</dbReference>
<dbReference type="PROSITE" id="PS50994">
    <property type="entry name" value="INTEGRASE"/>
    <property type="match status" value="1"/>
</dbReference>
<dbReference type="Gene3D" id="3.30.420.10">
    <property type="entry name" value="Ribonuclease H-like superfamily/Ribonuclease H"/>
    <property type="match status" value="1"/>
</dbReference>
<reference evidence="3" key="1">
    <citation type="submission" date="2012-11" db="EMBL/GenBank/DDBJ databases">
        <authorList>
            <person name="Lucero-Rivera Y.E."/>
            <person name="Tovar-Ramirez D."/>
        </authorList>
    </citation>
    <scope>NUCLEOTIDE SEQUENCE [LARGE SCALE GENOMIC DNA]</scope>
    <source>
        <strain evidence="3">Araruama</strain>
    </source>
</reference>
<dbReference type="Pfam" id="PF00665">
    <property type="entry name" value="rve"/>
    <property type="match status" value="1"/>
</dbReference>
<accession>A0A1V1NYS0</accession>
<dbReference type="InterPro" id="IPR048020">
    <property type="entry name" value="Transpos_IS3"/>
</dbReference>